<dbReference type="AlphaFoldDB" id="A0A7R9M720"/>
<proteinExistence type="predicted"/>
<evidence type="ECO:0000256" key="1">
    <source>
        <dbReference type="PROSITE-ProRule" id="PRU00339"/>
    </source>
</evidence>
<protein>
    <submittedName>
        <fullName evidence="3">Uncharacterized protein</fullName>
    </submittedName>
</protein>
<reference evidence="3" key="1">
    <citation type="submission" date="2020-11" db="EMBL/GenBank/DDBJ databases">
        <authorList>
            <person name="Tran Van P."/>
        </authorList>
    </citation>
    <scope>NUCLEOTIDE SEQUENCE</scope>
</reference>
<feature type="repeat" description="TPR" evidence="1">
    <location>
        <begin position="26"/>
        <end position="59"/>
    </location>
</feature>
<dbReference type="Pfam" id="PF13414">
    <property type="entry name" value="TPR_11"/>
    <property type="match status" value="1"/>
</dbReference>
<dbReference type="PANTHER" id="PTHR44809">
    <property type="match status" value="1"/>
</dbReference>
<feature type="region of interest" description="Disordered" evidence="2">
    <location>
        <begin position="125"/>
        <end position="153"/>
    </location>
</feature>
<evidence type="ECO:0000313" key="4">
    <source>
        <dbReference type="Proteomes" id="UP000728032"/>
    </source>
</evidence>
<dbReference type="Proteomes" id="UP000728032">
    <property type="component" value="Unassembled WGS sequence"/>
</dbReference>
<dbReference type="PROSITE" id="PS50005">
    <property type="entry name" value="TPR"/>
    <property type="match status" value="2"/>
</dbReference>
<feature type="non-terminal residue" evidence="3">
    <location>
        <position position="1"/>
    </location>
</feature>
<feature type="non-terminal residue" evidence="3">
    <location>
        <position position="166"/>
    </location>
</feature>
<evidence type="ECO:0000313" key="3">
    <source>
        <dbReference type="EMBL" id="CAD7654770.1"/>
    </source>
</evidence>
<dbReference type="SUPFAM" id="SSF48452">
    <property type="entry name" value="TPR-like"/>
    <property type="match status" value="1"/>
</dbReference>
<dbReference type="Pfam" id="PF13424">
    <property type="entry name" value="TPR_12"/>
    <property type="match status" value="1"/>
</dbReference>
<accession>A0A7R9M720</accession>
<dbReference type="Gene3D" id="1.25.40.10">
    <property type="entry name" value="Tetratricopeptide repeat domain"/>
    <property type="match status" value="1"/>
</dbReference>
<organism evidence="3">
    <name type="scientific">Oppiella nova</name>
    <dbReference type="NCBI Taxonomy" id="334625"/>
    <lineage>
        <taxon>Eukaryota</taxon>
        <taxon>Metazoa</taxon>
        <taxon>Ecdysozoa</taxon>
        <taxon>Arthropoda</taxon>
        <taxon>Chelicerata</taxon>
        <taxon>Arachnida</taxon>
        <taxon>Acari</taxon>
        <taxon>Acariformes</taxon>
        <taxon>Sarcoptiformes</taxon>
        <taxon>Oribatida</taxon>
        <taxon>Brachypylina</taxon>
        <taxon>Oppioidea</taxon>
        <taxon>Oppiidae</taxon>
        <taxon>Oppiella</taxon>
    </lineage>
</organism>
<dbReference type="InterPro" id="IPR019734">
    <property type="entry name" value="TPR_rpt"/>
</dbReference>
<dbReference type="EMBL" id="CAJPVJ010008472">
    <property type="protein sequence ID" value="CAG2171957.1"/>
    <property type="molecule type" value="Genomic_DNA"/>
</dbReference>
<dbReference type="SMART" id="SM00028">
    <property type="entry name" value="TPR"/>
    <property type="match status" value="3"/>
</dbReference>
<dbReference type="InterPro" id="IPR011990">
    <property type="entry name" value="TPR-like_helical_dom_sf"/>
</dbReference>
<keyword evidence="1" id="KW-0802">TPR repeat</keyword>
<feature type="compositionally biased region" description="Basic and acidic residues" evidence="2">
    <location>
        <begin position="135"/>
        <end position="144"/>
    </location>
</feature>
<sequence>IHSKQGYTAKAISLLKKAIELDEEFAEPYSALASLYAQNGRNEDAERLHLQALQLDSENADFCNNFGAFLQRTGRSDEAVKQYLKAIEIQPNHTVALVNAARTLKTMKHTKKAETLYKRYVLQRQSDSRTHRHRDIVTDDRNNRESGGPKVHTKRLTSRVDIAIQL</sequence>
<dbReference type="OrthoDB" id="10032188at2759"/>
<dbReference type="EMBL" id="OC923297">
    <property type="protein sequence ID" value="CAD7654770.1"/>
    <property type="molecule type" value="Genomic_DNA"/>
</dbReference>
<keyword evidence="4" id="KW-1185">Reference proteome</keyword>
<evidence type="ECO:0000256" key="2">
    <source>
        <dbReference type="SAM" id="MobiDB-lite"/>
    </source>
</evidence>
<dbReference type="PANTHER" id="PTHR44809:SF1">
    <property type="entry name" value="PROTEIN O-MANNOSYL-TRANSFERASE TMTC1"/>
    <property type="match status" value="1"/>
</dbReference>
<name>A0A7R9M720_9ACAR</name>
<feature type="repeat" description="TPR" evidence="1">
    <location>
        <begin position="60"/>
        <end position="93"/>
    </location>
</feature>
<gene>
    <name evidence="3" type="ORF">ONB1V03_LOCUS11415</name>
</gene>
<dbReference type="InterPro" id="IPR052943">
    <property type="entry name" value="TMTC_O-mannosyl-trnsfr"/>
</dbReference>